<dbReference type="EMBL" id="SRPW01003795">
    <property type="protein sequence ID" value="KAG5986057.1"/>
    <property type="molecule type" value="Genomic_DNA"/>
</dbReference>
<dbReference type="PANTHER" id="PTHR34697:SF2">
    <property type="entry name" value="PHOSPHATIDYLGLYCEROL LYSYLTRANSFERASE"/>
    <property type="match status" value="1"/>
</dbReference>
<name>A0A9P7N3V2_9HYPO</name>
<keyword evidence="9" id="KW-1185">Reference proteome</keyword>
<sequence length="448" mass="50225">MHSTKSLKQLSPPNLIHRLFSAAQREFSSDCSREPQQHLNDAALSTPSTPSSHSISRRQSHEGRSLSDTLVVSVEEQILDETYEHHSRTFHMVLLDPNYRVFVSRQGHGSLIYRIAHQTLVVVGDPLCSHDRMRLVLDDLRHFRRPRRLRLAFMGVSDSFLAYARSQRWTSFRFGCERVVNPLTNDVLDNKAGKRMLSQNRQLLDPERGGIRLDIYAPGITGINPPLEKTLHHLYTSWCRTKQERGGRGGGNNNNTQAFITAYDIFAQRTKTAFLFAIGPDNNLCGMAMLRQLGAEAGFHIDPCIAATDAPRGTTDLLMITAMQVLRRAGISYLSLGAEPCVALAGGRGRDGKDGKDGKDCKDDSNTCSRSRIRSQWVPLGERLANAAYRRVTDLEKVSGKKSYNDKFKPDPLLESGLHVVFPRTTLPIQEALAIMKVAHVRPKHMFS</sequence>
<dbReference type="GO" id="GO:0055091">
    <property type="term" value="P:phospholipid homeostasis"/>
    <property type="evidence" value="ECO:0007669"/>
    <property type="project" value="TreeGrafter"/>
</dbReference>
<organism evidence="8 9">
    <name type="scientific">Claviceps pusilla</name>
    <dbReference type="NCBI Taxonomy" id="123648"/>
    <lineage>
        <taxon>Eukaryota</taxon>
        <taxon>Fungi</taxon>
        <taxon>Dikarya</taxon>
        <taxon>Ascomycota</taxon>
        <taxon>Pezizomycotina</taxon>
        <taxon>Sordariomycetes</taxon>
        <taxon>Hypocreomycetidae</taxon>
        <taxon>Hypocreales</taxon>
        <taxon>Clavicipitaceae</taxon>
        <taxon>Claviceps</taxon>
    </lineage>
</organism>
<protein>
    <recommendedName>
        <fullName evidence="7">Phosphatidylglycerol lysyltransferase C-terminal domain-containing protein</fullName>
    </recommendedName>
</protein>
<evidence type="ECO:0000256" key="4">
    <source>
        <dbReference type="ARBA" id="ARBA00022989"/>
    </source>
</evidence>
<dbReference type="Pfam" id="PF09924">
    <property type="entry name" value="LPG_synthase_C"/>
    <property type="match status" value="1"/>
</dbReference>
<keyword evidence="2" id="KW-1003">Cell membrane</keyword>
<dbReference type="InterPro" id="IPR051211">
    <property type="entry name" value="PG_lysyltransferase"/>
</dbReference>
<dbReference type="PANTHER" id="PTHR34697">
    <property type="entry name" value="PHOSPHATIDYLGLYCEROL LYSYLTRANSFERASE"/>
    <property type="match status" value="1"/>
</dbReference>
<dbReference type="InterPro" id="IPR024320">
    <property type="entry name" value="LPG_synthase_C"/>
</dbReference>
<dbReference type="GO" id="GO:0016755">
    <property type="term" value="F:aminoacyltransferase activity"/>
    <property type="evidence" value="ECO:0007669"/>
    <property type="project" value="TreeGrafter"/>
</dbReference>
<comment type="caution">
    <text evidence="8">The sequence shown here is derived from an EMBL/GenBank/DDBJ whole genome shotgun (WGS) entry which is preliminary data.</text>
</comment>
<feature type="region of interest" description="Disordered" evidence="6">
    <location>
        <begin position="30"/>
        <end position="67"/>
    </location>
</feature>
<evidence type="ECO:0000256" key="5">
    <source>
        <dbReference type="ARBA" id="ARBA00023136"/>
    </source>
</evidence>
<gene>
    <name evidence="8" type="ORF">E4U43_005693</name>
</gene>
<dbReference type="AlphaFoldDB" id="A0A9P7N3V2"/>
<proteinExistence type="predicted"/>
<dbReference type="OrthoDB" id="5421852at2759"/>
<evidence type="ECO:0000313" key="9">
    <source>
        <dbReference type="Proteomes" id="UP000748025"/>
    </source>
</evidence>
<accession>A0A9P7N3V2</accession>
<evidence type="ECO:0000259" key="7">
    <source>
        <dbReference type="Pfam" id="PF09924"/>
    </source>
</evidence>
<keyword evidence="4" id="KW-1133">Transmembrane helix</keyword>
<feature type="compositionally biased region" description="Low complexity" evidence="6">
    <location>
        <begin position="45"/>
        <end position="54"/>
    </location>
</feature>
<reference evidence="8" key="1">
    <citation type="journal article" date="2020" name="bioRxiv">
        <title>Whole genome comparisons of ergot fungi reveals the divergence and evolution of species within the genus Claviceps are the result of varying mechanisms driving genome evolution and host range expansion.</title>
        <authorList>
            <person name="Wyka S.A."/>
            <person name="Mondo S.J."/>
            <person name="Liu M."/>
            <person name="Dettman J."/>
            <person name="Nalam V."/>
            <person name="Broders K.D."/>
        </authorList>
    </citation>
    <scope>NUCLEOTIDE SEQUENCE</scope>
    <source>
        <strain evidence="8">CCC 602</strain>
    </source>
</reference>
<feature type="domain" description="Phosphatidylglycerol lysyltransferase C-terminal" evidence="7">
    <location>
        <begin position="88"/>
        <end position="411"/>
    </location>
</feature>
<keyword evidence="3" id="KW-0812">Transmembrane</keyword>
<keyword evidence="5" id="KW-0472">Membrane</keyword>
<evidence type="ECO:0000256" key="2">
    <source>
        <dbReference type="ARBA" id="ARBA00022475"/>
    </source>
</evidence>
<evidence type="ECO:0000313" key="8">
    <source>
        <dbReference type="EMBL" id="KAG5986057.1"/>
    </source>
</evidence>
<dbReference type="GO" id="GO:0005886">
    <property type="term" value="C:plasma membrane"/>
    <property type="evidence" value="ECO:0007669"/>
    <property type="project" value="UniProtKB-SubCell"/>
</dbReference>
<dbReference type="Proteomes" id="UP000748025">
    <property type="component" value="Unassembled WGS sequence"/>
</dbReference>
<evidence type="ECO:0000256" key="1">
    <source>
        <dbReference type="ARBA" id="ARBA00004651"/>
    </source>
</evidence>
<evidence type="ECO:0000256" key="3">
    <source>
        <dbReference type="ARBA" id="ARBA00022692"/>
    </source>
</evidence>
<evidence type="ECO:0000256" key="6">
    <source>
        <dbReference type="SAM" id="MobiDB-lite"/>
    </source>
</evidence>
<comment type="subcellular location">
    <subcellularLocation>
        <location evidence="1">Cell membrane</location>
        <topology evidence="1">Multi-pass membrane protein</topology>
    </subcellularLocation>
</comment>